<dbReference type="OrthoDB" id="1705747at2"/>
<sequence length="534" mass="57898">MDLKISTKLKLFLAVLALTTLSGTAMVFYQLENMSGDGRVVNQAGIVRGGTQRAIKLELAGEDNSKIISAVEKNIEGLLSGSEELQLPVPHDENFIADMEAVKSGWEELKQEIDASRASGDQKKLLADSETFFELTNKAVSSAESYSQRAVSILKSFQLVLLLVNLAILGGILLISSRAISRPLKYLIGAIEELDLEGTISSDFTERKDEIGSLSKGVKRIMESIKELVKDVSQNSKQLASLSESLAESSSQMHMASEEVSKAVDEMAEGATEQAKEIEEGTASVNMLGDIIAEDQRLVDELDTAAIEVRSLKDEGVEILKHLVEKTDQSSRASKEIYEVILDTSERVKSVSEASQMIRNIADQTNLLALNAAIEAARAGEAGKGFAVVADEIRKLAEDSTSFTEEILKVIEELSMKTENSVSTIGEMEKLVEDQVDQVEETNVKFAGISESIDKVMSIIDSLSRSGADMVSKKEDLVELISNLSAISEENAAGTEEAAASVEQQTASMAELSNTSSTLKQLSQDMYKSIEKFS</sequence>
<dbReference type="Pfam" id="PF00015">
    <property type="entry name" value="MCPsignal"/>
    <property type="match status" value="1"/>
</dbReference>
<comment type="subcellular location">
    <subcellularLocation>
        <location evidence="1">Membrane</location>
        <topology evidence="1">Multi-pass membrane protein</topology>
    </subcellularLocation>
</comment>
<dbReference type="GO" id="GO:0004888">
    <property type="term" value="F:transmembrane signaling receptor activity"/>
    <property type="evidence" value="ECO:0007669"/>
    <property type="project" value="InterPro"/>
</dbReference>
<name>A0A1S1VBH1_9FIRM</name>
<dbReference type="PANTHER" id="PTHR32089:SF112">
    <property type="entry name" value="LYSOZYME-LIKE PROTEIN-RELATED"/>
    <property type="match status" value="1"/>
</dbReference>
<dbReference type="GO" id="GO:0007165">
    <property type="term" value="P:signal transduction"/>
    <property type="evidence" value="ECO:0007669"/>
    <property type="project" value="UniProtKB-KW"/>
</dbReference>
<keyword evidence="5 7" id="KW-0807">Transducer</keyword>
<dbReference type="PANTHER" id="PTHR32089">
    <property type="entry name" value="METHYL-ACCEPTING CHEMOTAXIS PROTEIN MCPB"/>
    <property type="match status" value="1"/>
</dbReference>
<accession>A0A1S1VBH1</accession>
<feature type="transmembrane region" description="Helical" evidence="8">
    <location>
        <begin position="157"/>
        <end position="175"/>
    </location>
</feature>
<dbReference type="InterPro" id="IPR004089">
    <property type="entry name" value="MCPsignal_dom"/>
</dbReference>
<dbReference type="Gene3D" id="6.10.340.10">
    <property type="match status" value="1"/>
</dbReference>
<dbReference type="EMBL" id="MKIE01000001">
    <property type="protein sequence ID" value="OHW63557.1"/>
    <property type="molecule type" value="Genomic_DNA"/>
</dbReference>
<dbReference type="SMART" id="SM00283">
    <property type="entry name" value="MA"/>
    <property type="match status" value="1"/>
</dbReference>
<dbReference type="InterPro" id="IPR029095">
    <property type="entry name" value="NarX-like_N"/>
</dbReference>
<evidence type="ECO:0000313" key="12">
    <source>
        <dbReference type="Proteomes" id="UP000180254"/>
    </source>
</evidence>
<dbReference type="PRINTS" id="PR00260">
    <property type="entry name" value="CHEMTRNSDUCR"/>
</dbReference>
<evidence type="ECO:0000256" key="6">
    <source>
        <dbReference type="ARBA" id="ARBA00029447"/>
    </source>
</evidence>
<evidence type="ECO:0000313" key="11">
    <source>
        <dbReference type="EMBL" id="OHW63557.1"/>
    </source>
</evidence>
<dbReference type="Pfam" id="PF00672">
    <property type="entry name" value="HAMP"/>
    <property type="match status" value="1"/>
</dbReference>
<gene>
    <name evidence="11" type="primary">mcpC_2</name>
    <name evidence="11" type="ORF">EUAN_04210</name>
</gene>
<evidence type="ECO:0000256" key="4">
    <source>
        <dbReference type="ARBA" id="ARBA00023136"/>
    </source>
</evidence>
<keyword evidence="3 8" id="KW-1133">Transmembrane helix</keyword>
<proteinExistence type="inferred from homology"/>
<evidence type="ECO:0000256" key="1">
    <source>
        <dbReference type="ARBA" id="ARBA00004141"/>
    </source>
</evidence>
<evidence type="ECO:0000256" key="3">
    <source>
        <dbReference type="ARBA" id="ARBA00022989"/>
    </source>
</evidence>
<protein>
    <submittedName>
        <fullName evidence="11">Methyl-accepting chemotaxis protein McpC</fullName>
    </submittedName>
</protein>
<dbReference type="Pfam" id="PF13675">
    <property type="entry name" value="PilJ"/>
    <property type="match status" value="1"/>
</dbReference>
<dbReference type="PROSITE" id="PS50885">
    <property type="entry name" value="HAMP"/>
    <property type="match status" value="1"/>
</dbReference>
<dbReference type="GO" id="GO:0016020">
    <property type="term" value="C:membrane"/>
    <property type="evidence" value="ECO:0007669"/>
    <property type="project" value="UniProtKB-SubCell"/>
</dbReference>
<evidence type="ECO:0000256" key="5">
    <source>
        <dbReference type="ARBA" id="ARBA00023224"/>
    </source>
</evidence>
<keyword evidence="12" id="KW-1185">Reference proteome</keyword>
<evidence type="ECO:0000256" key="8">
    <source>
        <dbReference type="SAM" id="Phobius"/>
    </source>
</evidence>
<dbReference type="PROSITE" id="PS50111">
    <property type="entry name" value="CHEMOTAXIS_TRANSDUC_2"/>
    <property type="match status" value="1"/>
</dbReference>
<dbReference type="InterPro" id="IPR003660">
    <property type="entry name" value="HAMP_dom"/>
</dbReference>
<keyword evidence="4 8" id="KW-0472">Membrane</keyword>
<reference evidence="11 12" key="1">
    <citation type="submission" date="2016-09" db="EMBL/GenBank/DDBJ databases">
        <title>Genome sequence of Eubacterium angustum.</title>
        <authorList>
            <person name="Poehlein A."/>
            <person name="Daniel R."/>
        </authorList>
    </citation>
    <scope>NUCLEOTIDE SEQUENCE [LARGE SCALE GENOMIC DNA]</scope>
    <source>
        <strain evidence="11 12">DSM 1989</strain>
    </source>
</reference>
<dbReference type="Gene3D" id="1.10.287.950">
    <property type="entry name" value="Methyl-accepting chemotaxis protein"/>
    <property type="match status" value="1"/>
</dbReference>
<evidence type="ECO:0000259" key="9">
    <source>
        <dbReference type="PROSITE" id="PS50111"/>
    </source>
</evidence>
<feature type="domain" description="Methyl-accepting transducer" evidence="9">
    <location>
        <begin position="249"/>
        <end position="506"/>
    </location>
</feature>
<dbReference type="SUPFAM" id="SSF58104">
    <property type="entry name" value="Methyl-accepting chemotaxis protein (MCP) signaling domain"/>
    <property type="match status" value="1"/>
</dbReference>
<organism evidence="11 12">
    <name type="scientific">Andreesenia angusta</name>
    <dbReference type="NCBI Taxonomy" id="39480"/>
    <lineage>
        <taxon>Bacteria</taxon>
        <taxon>Bacillati</taxon>
        <taxon>Bacillota</taxon>
        <taxon>Tissierellia</taxon>
        <taxon>Tissierellales</taxon>
        <taxon>Gottschalkiaceae</taxon>
        <taxon>Andreesenia</taxon>
    </lineage>
</organism>
<comment type="similarity">
    <text evidence="6">Belongs to the methyl-accepting chemotaxis (MCP) protein family.</text>
</comment>
<dbReference type="InterPro" id="IPR004090">
    <property type="entry name" value="Chemotax_Me-accpt_rcpt"/>
</dbReference>
<evidence type="ECO:0000256" key="7">
    <source>
        <dbReference type="PROSITE-ProRule" id="PRU00284"/>
    </source>
</evidence>
<keyword evidence="2 8" id="KW-0812">Transmembrane</keyword>
<feature type="domain" description="HAMP" evidence="10">
    <location>
        <begin position="178"/>
        <end position="230"/>
    </location>
</feature>
<evidence type="ECO:0000259" key="10">
    <source>
        <dbReference type="PROSITE" id="PS50885"/>
    </source>
</evidence>
<comment type="caution">
    <text evidence="11">The sequence shown here is derived from an EMBL/GenBank/DDBJ whole genome shotgun (WGS) entry which is preliminary data.</text>
</comment>
<dbReference type="Proteomes" id="UP000180254">
    <property type="component" value="Unassembled WGS sequence"/>
</dbReference>
<dbReference type="STRING" id="39480.EUAN_04210"/>
<dbReference type="GO" id="GO:0006935">
    <property type="term" value="P:chemotaxis"/>
    <property type="evidence" value="ECO:0007669"/>
    <property type="project" value="InterPro"/>
</dbReference>
<evidence type="ECO:0000256" key="2">
    <source>
        <dbReference type="ARBA" id="ARBA00022692"/>
    </source>
</evidence>
<dbReference type="AlphaFoldDB" id="A0A1S1VBH1"/>